<evidence type="ECO:0000313" key="2">
    <source>
        <dbReference type="Proteomes" id="UP000712600"/>
    </source>
</evidence>
<protein>
    <submittedName>
        <fullName evidence="1">Uncharacterized protein</fullName>
    </submittedName>
</protein>
<reference evidence="1" key="1">
    <citation type="submission" date="2019-12" db="EMBL/GenBank/DDBJ databases">
        <title>Genome sequencing and annotation of Brassica cretica.</title>
        <authorList>
            <person name="Studholme D.J."/>
            <person name="Sarris P."/>
        </authorList>
    </citation>
    <scope>NUCLEOTIDE SEQUENCE</scope>
    <source>
        <strain evidence="1">PFS-109/04</strain>
        <tissue evidence="1">Leaf</tissue>
    </source>
</reference>
<accession>A0A8S9S4I1</accession>
<sequence length="60" mass="6829">MRLEIRLEPEIGFGPVEEIESGFRGLSSLAEDLEELRRCECCSWELGFDIAEMRVPVATL</sequence>
<name>A0A8S9S4I1_BRACR</name>
<gene>
    <name evidence="1" type="ORF">F2Q69_00027900</name>
</gene>
<dbReference type="AlphaFoldDB" id="A0A8S9S4I1"/>
<proteinExistence type="predicted"/>
<evidence type="ECO:0000313" key="1">
    <source>
        <dbReference type="EMBL" id="KAF3587626.1"/>
    </source>
</evidence>
<dbReference type="EMBL" id="QGKX02000088">
    <property type="protein sequence ID" value="KAF3587626.1"/>
    <property type="molecule type" value="Genomic_DNA"/>
</dbReference>
<comment type="caution">
    <text evidence="1">The sequence shown here is derived from an EMBL/GenBank/DDBJ whole genome shotgun (WGS) entry which is preliminary data.</text>
</comment>
<dbReference type="Proteomes" id="UP000712600">
    <property type="component" value="Unassembled WGS sequence"/>
</dbReference>
<organism evidence="1 2">
    <name type="scientific">Brassica cretica</name>
    <name type="common">Mustard</name>
    <dbReference type="NCBI Taxonomy" id="69181"/>
    <lineage>
        <taxon>Eukaryota</taxon>
        <taxon>Viridiplantae</taxon>
        <taxon>Streptophyta</taxon>
        <taxon>Embryophyta</taxon>
        <taxon>Tracheophyta</taxon>
        <taxon>Spermatophyta</taxon>
        <taxon>Magnoliopsida</taxon>
        <taxon>eudicotyledons</taxon>
        <taxon>Gunneridae</taxon>
        <taxon>Pentapetalae</taxon>
        <taxon>rosids</taxon>
        <taxon>malvids</taxon>
        <taxon>Brassicales</taxon>
        <taxon>Brassicaceae</taxon>
        <taxon>Brassiceae</taxon>
        <taxon>Brassica</taxon>
    </lineage>
</organism>